<reference evidence="1 2" key="1">
    <citation type="submission" date="2024-05" db="EMBL/GenBank/DDBJ databases">
        <title>Roseateles sp. DJS-2-20 16S ribosomal RNA gene Genome sequencing and assembly.</title>
        <authorList>
            <person name="Woo H."/>
        </authorList>
    </citation>
    <scope>NUCLEOTIDE SEQUENCE [LARGE SCALE GENOMIC DNA]</scope>
    <source>
        <strain evidence="1 2">DJS-2-20</strain>
    </source>
</reference>
<dbReference type="EMBL" id="JBDPZD010000001">
    <property type="protein sequence ID" value="MEO3689923.1"/>
    <property type="molecule type" value="Genomic_DNA"/>
</dbReference>
<organism evidence="1 2">
    <name type="scientific">Roseateles paludis</name>
    <dbReference type="NCBI Taxonomy" id="3145238"/>
    <lineage>
        <taxon>Bacteria</taxon>
        <taxon>Pseudomonadati</taxon>
        <taxon>Pseudomonadota</taxon>
        <taxon>Betaproteobacteria</taxon>
        <taxon>Burkholderiales</taxon>
        <taxon>Sphaerotilaceae</taxon>
        <taxon>Roseateles</taxon>
    </lineage>
</organism>
<protein>
    <submittedName>
        <fullName evidence="1">Pvc16 family protein</fullName>
    </submittedName>
</protein>
<name>A0ABV0FYV3_9BURK</name>
<sequence>MSNAHLAMQVLAHQLAAAGSAVSIGLLDTKAALQLWPWRVQPLASARNAPLLRSPDGSLHPAPPPDELHCLLISQGDEASFAALQAARQWLAEHPVLDVAGSRVQVLPSTLPTAELAQLFIAAGRPMTLSAAYVIQG</sequence>
<gene>
    <name evidence="1" type="ORF">ABDJ85_00480</name>
</gene>
<dbReference type="Proteomes" id="UP001495147">
    <property type="component" value="Unassembled WGS sequence"/>
</dbReference>
<accession>A0ABV0FYV3</accession>
<evidence type="ECO:0000313" key="1">
    <source>
        <dbReference type="EMBL" id="MEO3689923.1"/>
    </source>
</evidence>
<keyword evidence="2" id="KW-1185">Reference proteome</keyword>
<comment type="caution">
    <text evidence="1">The sequence shown here is derived from an EMBL/GenBank/DDBJ whole genome shotgun (WGS) entry which is preliminary data.</text>
</comment>
<dbReference type="RefSeq" id="WP_347702762.1">
    <property type="nucleotide sequence ID" value="NZ_JBDPZD010000001.1"/>
</dbReference>
<proteinExistence type="predicted"/>
<evidence type="ECO:0000313" key="2">
    <source>
        <dbReference type="Proteomes" id="UP001495147"/>
    </source>
</evidence>